<gene>
    <name evidence="1" type="ORF">CLTHE_13840</name>
</gene>
<accession>A0A1V4SVQ6</accession>
<reference evidence="1 2" key="1">
    <citation type="submission" date="2016-02" db="EMBL/GenBank/DDBJ databases">
        <title>Genome sequence of Clostridium thermobutyricum DSM 4928.</title>
        <authorList>
            <person name="Poehlein A."/>
            <person name="Daniel R."/>
        </authorList>
    </citation>
    <scope>NUCLEOTIDE SEQUENCE [LARGE SCALE GENOMIC DNA]</scope>
    <source>
        <strain evidence="1 2">DSM 4928</strain>
    </source>
</reference>
<protein>
    <submittedName>
        <fullName evidence="1">Uncharacterized protein</fullName>
    </submittedName>
</protein>
<sequence length="241" mass="29003">MDKESLINYIIEIIKVFYKLQRELHIESIEKIEDGFLLKDNISDLEEWQIYNVGYFIEKKANKKEIYRKLDVLRKDISVKNKDLIVNEAGEIFYISEKIKYLDKKLKYLQKKSERYKYSKYSFKINANKINLEKLVLDLINKDLKINKENKAICIINNQNINLGVNAEKIIEELSWIKKRKSKKLELILPFKDKVCLDFIFIKDYILVIEVEYIKKYNILNIKELQNKQDVENYLNTFIVK</sequence>
<dbReference type="RefSeq" id="WP_080022602.1">
    <property type="nucleotide sequence ID" value="NZ_LTAY01000036.1"/>
</dbReference>
<dbReference type="EMBL" id="LTAY01000036">
    <property type="protein sequence ID" value="OPX48145.1"/>
    <property type="molecule type" value="Genomic_DNA"/>
</dbReference>
<organism evidence="1 2">
    <name type="scientific">Clostridium thermobutyricum DSM 4928</name>
    <dbReference type="NCBI Taxonomy" id="1121339"/>
    <lineage>
        <taxon>Bacteria</taxon>
        <taxon>Bacillati</taxon>
        <taxon>Bacillota</taxon>
        <taxon>Clostridia</taxon>
        <taxon>Eubacteriales</taxon>
        <taxon>Clostridiaceae</taxon>
        <taxon>Clostridium</taxon>
    </lineage>
</organism>
<dbReference type="Proteomes" id="UP000191448">
    <property type="component" value="Unassembled WGS sequence"/>
</dbReference>
<dbReference type="AlphaFoldDB" id="A0A1V4SVQ6"/>
<comment type="caution">
    <text evidence="1">The sequence shown here is derived from an EMBL/GenBank/DDBJ whole genome shotgun (WGS) entry which is preliminary data.</text>
</comment>
<proteinExistence type="predicted"/>
<evidence type="ECO:0000313" key="2">
    <source>
        <dbReference type="Proteomes" id="UP000191448"/>
    </source>
</evidence>
<name>A0A1V4SVQ6_9CLOT</name>
<evidence type="ECO:0000313" key="1">
    <source>
        <dbReference type="EMBL" id="OPX48145.1"/>
    </source>
</evidence>